<accession>A0AA38HSZ3</accession>
<dbReference type="EMBL" id="JALNTZ010000008">
    <property type="protein sequence ID" value="KAJ3643125.1"/>
    <property type="molecule type" value="Genomic_DNA"/>
</dbReference>
<gene>
    <name evidence="2" type="ORF">Zmor_025855</name>
</gene>
<evidence type="ECO:0000313" key="2">
    <source>
        <dbReference type="EMBL" id="KAJ3643125.1"/>
    </source>
</evidence>
<protein>
    <submittedName>
        <fullName evidence="2">Uncharacterized protein</fullName>
    </submittedName>
</protein>
<evidence type="ECO:0000256" key="1">
    <source>
        <dbReference type="SAM" id="SignalP"/>
    </source>
</evidence>
<feature type="chain" id="PRO_5041347457" evidence="1">
    <location>
        <begin position="24"/>
        <end position="91"/>
    </location>
</feature>
<reference evidence="2" key="1">
    <citation type="journal article" date="2023" name="G3 (Bethesda)">
        <title>Whole genome assemblies of Zophobas morio and Tenebrio molitor.</title>
        <authorList>
            <person name="Kaur S."/>
            <person name="Stinson S.A."/>
            <person name="diCenzo G.C."/>
        </authorList>
    </citation>
    <scope>NUCLEOTIDE SEQUENCE</scope>
    <source>
        <strain evidence="2">QUZm001</strain>
    </source>
</reference>
<dbReference type="AlphaFoldDB" id="A0AA38HSZ3"/>
<proteinExistence type="predicted"/>
<comment type="caution">
    <text evidence="2">The sequence shown here is derived from an EMBL/GenBank/DDBJ whole genome shotgun (WGS) entry which is preliminary data.</text>
</comment>
<organism evidence="2 3">
    <name type="scientific">Zophobas morio</name>
    <dbReference type="NCBI Taxonomy" id="2755281"/>
    <lineage>
        <taxon>Eukaryota</taxon>
        <taxon>Metazoa</taxon>
        <taxon>Ecdysozoa</taxon>
        <taxon>Arthropoda</taxon>
        <taxon>Hexapoda</taxon>
        <taxon>Insecta</taxon>
        <taxon>Pterygota</taxon>
        <taxon>Neoptera</taxon>
        <taxon>Endopterygota</taxon>
        <taxon>Coleoptera</taxon>
        <taxon>Polyphaga</taxon>
        <taxon>Cucujiformia</taxon>
        <taxon>Tenebrionidae</taxon>
        <taxon>Zophobas</taxon>
    </lineage>
</organism>
<keyword evidence="1" id="KW-0732">Signal</keyword>
<sequence>MITLRVFAVVVLLAFYLGGGVKCRSLETKNYYQVSTTTNGGESRERELVILTQDDVFEMHEFREVEDKTERSKKVSATRCVGPATLMAMCF</sequence>
<feature type="signal peptide" evidence="1">
    <location>
        <begin position="1"/>
        <end position="23"/>
    </location>
</feature>
<dbReference type="Proteomes" id="UP001168821">
    <property type="component" value="Unassembled WGS sequence"/>
</dbReference>
<keyword evidence="3" id="KW-1185">Reference proteome</keyword>
<name>A0AA38HSZ3_9CUCU</name>
<evidence type="ECO:0000313" key="3">
    <source>
        <dbReference type="Proteomes" id="UP001168821"/>
    </source>
</evidence>